<accession>A0ABQ1L9D1</accession>
<dbReference type="Proteomes" id="UP000597338">
    <property type="component" value="Unassembled WGS sequence"/>
</dbReference>
<dbReference type="InterPro" id="IPR008979">
    <property type="entry name" value="Galactose-bd-like_sf"/>
</dbReference>
<dbReference type="Pfam" id="PF22666">
    <property type="entry name" value="Glyco_hydro_2_N2"/>
    <property type="match status" value="1"/>
</dbReference>
<dbReference type="GO" id="GO:0016787">
    <property type="term" value="F:hydrolase activity"/>
    <property type="evidence" value="ECO:0007669"/>
    <property type="project" value="UniProtKB-KW"/>
</dbReference>
<evidence type="ECO:0000256" key="1">
    <source>
        <dbReference type="ARBA" id="ARBA00022801"/>
    </source>
</evidence>
<proteinExistence type="predicted"/>
<dbReference type="InterPro" id="IPR029062">
    <property type="entry name" value="Class_I_gatase-like"/>
</dbReference>
<gene>
    <name evidence="3" type="ORF">GCM10011386_09030</name>
</gene>
<dbReference type="PANTHER" id="PTHR36848">
    <property type="entry name" value="DNA-BINDING PROTEIN (PUTATIVE SECRETED PROTEIN)-RELATED"/>
    <property type="match status" value="1"/>
</dbReference>
<name>A0ABQ1L9D1_9SPHI</name>
<evidence type="ECO:0000313" key="3">
    <source>
        <dbReference type="EMBL" id="GGC19319.1"/>
    </source>
</evidence>
<dbReference type="CDD" id="cd03143">
    <property type="entry name" value="A4_beta-galactosidase_middle_domain"/>
    <property type="match status" value="1"/>
</dbReference>
<reference evidence="4" key="1">
    <citation type="journal article" date="2019" name="Int. J. Syst. Evol. Microbiol.">
        <title>The Global Catalogue of Microorganisms (GCM) 10K type strain sequencing project: providing services to taxonomists for standard genome sequencing and annotation.</title>
        <authorList>
            <consortium name="The Broad Institute Genomics Platform"/>
            <consortium name="The Broad Institute Genome Sequencing Center for Infectious Disease"/>
            <person name="Wu L."/>
            <person name="Ma J."/>
        </authorList>
    </citation>
    <scope>NUCLEOTIDE SEQUENCE [LARGE SCALE GENOMIC DNA]</scope>
    <source>
        <strain evidence="4">CGMCC 1.15342</strain>
    </source>
</reference>
<evidence type="ECO:0000313" key="4">
    <source>
        <dbReference type="Proteomes" id="UP000597338"/>
    </source>
</evidence>
<dbReference type="NCBIfam" id="NF045579">
    <property type="entry name" value="rhamnoside_JR"/>
    <property type="match status" value="1"/>
</dbReference>
<dbReference type="Gene3D" id="3.40.50.880">
    <property type="match status" value="1"/>
</dbReference>
<dbReference type="RefSeq" id="WP_188747904.1">
    <property type="nucleotide sequence ID" value="NZ_BMIK01000002.1"/>
</dbReference>
<evidence type="ECO:0000259" key="2">
    <source>
        <dbReference type="Pfam" id="PF22666"/>
    </source>
</evidence>
<organism evidence="3 4">
    <name type="scientific">Parapedobacter defluvii</name>
    <dbReference type="NCBI Taxonomy" id="2045106"/>
    <lineage>
        <taxon>Bacteria</taxon>
        <taxon>Pseudomonadati</taxon>
        <taxon>Bacteroidota</taxon>
        <taxon>Sphingobacteriia</taxon>
        <taxon>Sphingobacteriales</taxon>
        <taxon>Sphingobacteriaceae</taxon>
        <taxon>Parapedobacter</taxon>
    </lineage>
</organism>
<keyword evidence="1 3" id="KW-0378">Hydrolase</keyword>
<dbReference type="Pfam" id="PF17132">
    <property type="entry name" value="Glyco_hydro_106"/>
    <property type="match status" value="2"/>
</dbReference>
<feature type="domain" description="Beta-mannosidase-like galactose-binding" evidence="2">
    <location>
        <begin position="803"/>
        <end position="909"/>
    </location>
</feature>
<dbReference type="InterPro" id="IPR053161">
    <property type="entry name" value="Ulvan_degrading_GH"/>
</dbReference>
<comment type="caution">
    <text evidence="3">The sequence shown here is derived from an EMBL/GenBank/DDBJ whole genome shotgun (WGS) entry which is preliminary data.</text>
</comment>
<dbReference type="EMBL" id="BMIK01000002">
    <property type="protein sequence ID" value="GGC19319.1"/>
    <property type="molecule type" value="Genomic_DNA"/>
</dbReference>
<dbReference type="SUPFAM" id="SSF49785">
    <property type="entry name" value="Galactose-binding domain-like"/>
    <property type="match status" value="1"/>
</dbReference>
<dbReference type="PANTHER" id="PTHR36848:SF2">
    <property type="entry name" value="SECRETED PROTEIN"/>
    <property type="match status" value="1"/>
</dbReference>
<sequence length="924" mass="104719">MSTRTVVLKDIRNIFIGIVLSCLLLNSVPGTAQQLNPWPKPIQENKPWARWWWMGNAVDTVNLSAAMQKYHEAGFGGLEIAPIYGAKGFEDRYLRFLSPAWVNTLRFVLHKGDRLDMGVDLTTGTGWPFGGPQVSTEDAATKLVYRIYRLGKGQRLTEAIRPADQRDKKAVLSEVVAFDGEGNAKILTEKVDTQGMLDWDAPQGDWTLYAVFVGKTGQQVKRAAPGGEGYTLDHFSTAAVDHYLNRFDTAFAEQEIGVRAFYNDSYEVYGADWTPGFFSEFEQRRGYDLRLHLPELFADTGDVRVARVKADYRETVGDLLRENFTERWTAWAHGRHAKTKNQAHGSPSNLLDLYATVDIPEMETFGSSDFPIPGFKPGIKPKSGDKPDPVLMKFPSSAAHLKGKPLVSSETFTWLGEHFRSSLSQFKPEVEQCFLAGINHVFYHGITYSPQDVPWPGWLFYASVNMVPTNSWWPHVRGLNTYITRVQSILQSGVMDNEVLLYWPAYDIWDDPKGGMKSLTYHNVEDWLHPATFYRIARALMDEGYGVDFVSDRLLADLQADRGHLQSPGGNRYRVLLVPAARRMPLETLAKIKEFAEKGIQVVFEQLPEDVPGFGNYEQRNRLFKQLIDSLSSATNIHVTPDVVSGLGKMKFMGEPLVHEGLRFVRLKSGGKTIYYVVNHGKEDLDKWIAFNTQSRHVLLMDPQQGDFGWCNAKIQGNQSQVHLQIRTGESLFVQFGDQSSLDGLPRWNYREALDSIIELSNAWKLSFREGGPQLPVDTQLKQPIYWTALPGEAYSSFSGIGVYETSFTLDAIDRAGRYDLVLDDLAESARIWVNDEDAGWIGSVPYQLDISKYLKQGKNTLRIEVANLMANRIRFMEKNHIKWNDYHEINVVNIDYKTFDASGWDIQPSGLQGNVVIRKYRLR</sequence>
<protein>
    <submittedName>
        <fullName evidence="3">Glycosyl hydrolase family 2</fullName>
    </submittedName>
</protein>
<dbReference type="InterPro" id="IPR054593">
    <property type="entry name" value="Beta-mannosidase-like_N2"/>
</dbReference>
<dbReference type="Gene3D" id="2.60.120.260">
    <property type="entry name" value="Galactose-binding domain-like"/>
    <property type="match status" value="1"/>
</dbReference>
<keyword evidence="4" id="KW-1185">Reference proteome</keyword>